<dbReference type="AlphaFoldDB" id="A0A7X0MGC3"/>
<comment type="caution">
    <text evidence="1">The sequence shown here is derived from an EMBL/GenBank/DDBJ whole genome shotgun (WGS) entry which is preliminary data.</text>
</comment>
<evidence type="ECO:0000313" key="1">
    <source>
        <dbReference type="EMBL" id="MBB6487928.1"/>
    </source>
</evidence>
<dbReference type="RefSeq" id="WP_281414732.1">
    <property type="nucleotide sequence ID" value="NZ_JACHBG010000017.1"/>
</dbReference>
<gene>
    <name evidence="1" type="ORF">GGD46_005238</name>
</gene>
<accession>A0A7X0MGC3</accession>
<evidence type="ECO:0000313" key="2">
    <source>
        <dbReference type="Proteomes" id="UP000565576"/>
    </source>
</evidence>
<proteinExistence type="predicted"/>
<organism evidence="1 2">
    <name type="scientific">Rhizobium lusitanum</name>
    <dbReference type="NCBI Taxonomy" id="293958"/>
    <lineage>
        <taxon>Bacteria</taxon>
        <taxon>Pseudomonadati</taxon>
        <taxon>Pseudomonadota</taxon>
        <taxon>Alphaproteobacteria</taxon>
        <taxon>Hyphomicrobiales</taxon>
        <taxon>Rhizobiaceae</taxon>
        <taxon>Rhizobium/Agrobacterium group</taxon>
        <taxon>Rhizobium</taxon>
    </lineage>
</organism>
<protein>
    <submittedName>
        <fullName evidence="1">Uncharacterized protein</fullName>
    </submittedName>
</protein>
<reference evidence="1 2" key="1">
    <citation type="submission" date="2020-08" db="EMBL/GenBank/DDBJ databases">
        <title>Genomic Encyclopedia of Type Strains, Phase IV (KMG-V): Genome sequencing to study the core and pangenomes of soil and plant-associated prokaryotes.</title>
        <authorList>
            <person name="Whitman W."/>
        </authorList>
    </citation>
    <scope>NUCLEOTIDE SEQUENCE [LARGE SCALE GENOMIC DNA]</scope>
    <source>
        <strain evidence="1 2">SEMIA 4060</strain>
    </source>
</reference>
<dbReference type="EMBL" id="JACHBG010000017">
    <property type="protein sequence ID" value="MBB6487928.1"/>
    <property type="molecule type" value="Genomic_DNA"/>
</dbReference>
<dbReference type="Proteomes" id="UP000565576">
    <property type="component" value="Unassembled WGS sequence"/>
</dbReference>
<name>A0A7X0MGC3_9HYPH</name>
<sequence>MFSLLALEYRNAKGETYRMVHSFGITDMRIIGLVSLFTRIFP</sequence>